<dbReference type="RefSeq" id="WP_013765863.1">
    <property type="nucleotide sequence ID" value="NC_015510.1"/>
</dbReference>
<dbReference type="PANTHER" id="PTHR33877:SF1">
    <property type="entry name" value="TYPE IV METHYL-DIRECTED RESTRICTION ENZYME ECOKMCRA"/>
    <property type="match status" value="1"/>
</dbReference>
<dbReference type="InterPro" id="IPR003615">
    <property type="entry name" value="HNH_nuc"/>
</dbReference>
<evidence type="ECO:0000313" key="2">
    <source>
        <dbReference type="EMBL" id="AEE51323.1"/>
    </source>
</evidence>
<dbReference type="KEGG" id="hhy:Halhy_3468"/>
<reference key="2">
    <citation type="submission" date="2011-04" db="EMBL/GenBank/DDBJ databases">
        <title>Complete sequence of chromosome of Haliscomenobacter hydrossis DSM 1100.</title>
        <authorList>
            <consortium name="US DOE Joint Genome Institute (JGI-PGF)"/>
            <person name="Lucas S."/>
            <person name="Han J."/>
            <person name="Lapidus A."/>
            <person name="Bruce D."/>
            <person name="Goodwin L."/>
            <person name="Pitluck S."/>
            <person name="Peters L."/>
            <person name="Kyrpides N."/>
            <person name="Mavromatis K."/>
            <person name="Ivanova N."/>
            <person name="Ovchinnikova G."/>
            <person name="Pagani I."/>
            <person name="Daligault H."/>
            <person name="Detter J.C."/>
            <person name="Han C."/>
            <person name="Land M."/>
            <person name="Hauser L."/>
            <person name="Markowitz V."/>
            <person name="Cheng J.-F."/>
            <person name="Hugenholtz P."/>
            <person name="Woyke T."/>
            <person name="Wu D."/>
            <person name="Verbarg S."/>
            <person name="Frueling A."/>
            <person name="Brambilla E."/>
            <person name="Klenk H.-P."/>
            <person name="Eisen J.A."/>
        </authorList>
    </citation>
    <scope>NUCLEOTIDE SEQUENCE</scope>
    <source>
        <strain>DSM 1100</strain>
    </source>
</reference>
<dbReference type="CDD" id="cd00085">
    <property type="entry name" value="HNHc"/>
    <property type="match status" value="1"/>
</dbReference>
<gene>
    <name evidence="2" type="ordered locus">Halhy_3468</name>
</gene>
<dbReference type="Pfam" id="PF01844">
    <property type="entry name" value="HNH"/>
    <property type="match status" value="1"/>
</dbReference>
<organism evidence="2 3">
    <name type="scientific">Haliscomenobacter hydrossis (strain ATCC 27775 / DSM 1100 / LMG 10767 / O)</name>
    <dbReference type="NCBI Taxonomy" id="760192"/>
    <lineage>
        <taxon>Bacteria</taxon>
        <taxon>Pseudomonadati</taxon>
        <taxon>Bacteroidota</taxon>
        <taxon>Saprospiria</taxon>
        <taxon>Saprospirales</taxon>
        <taxon>Haliscomenobacteraceae</taxon>
        <taxon>Haliscomenobacter</taxon>
    </lineage>
</organism>
<feature type="domain" description="HNH nuclease" evidence="1">
    <location>
        <begin position="7"/>
        <end position="62"/>
    </location>
</feature>
<dbReference type="OrthoDB" id="963483at2"/>
<dbReference type="HOGENOM" id="CLU_104142_1_0_10"/>
<keyword evidence="2" id="KW-0255">Endonuclease</keyword>
<sequence length="136" mass="15713">MSEFSTAIRQFVALRADFRCEYCRKPEIISNFAFHIEHIISRQHKGSDHLNNLAFACSHCNWKKGPNIATLLVEQGPILPLFHPRQDIWNEHFTVSVNGTIEAKTDLGEGTLRLLEFNAMDRVLERKMLIELGFYP</sequence>
<dbReference type="SMART" id="SM00507">
    <property type="entry name" value="HNHc"/>
    <property type="match status" value="1"/>
</dbReference>
<keyword evidence="2" id="KW-0540">Nuclease</keyword>
<evidence type="ECO:0000313" key="3">
    <source>
        <dbReference type="Proteomes" id="UP000008461"/>
    </source>
</evidence>
<dbReference type="InterPro" id="IPR052892">
    <property type="entry name" value="NA-targeting_endonuclease"/>
</dbReference>
<dbReference type="Proteomes" id="UP000008461">
    <property type="component" value="Chromosome"/>
</dbReference>
<accession>F4KWI3</accession>
<dbReference type="GO" id="GO:0004519">
    <property type="term" value="F:endonuclease activity"/>
    <property type="evidence" value="ECO:0007669"/>
    <property type="project" value="UniProtKB-KW"/>
</dbReference>
<reference evidence="2 3" key="1">
    <citation type="journal article" date="2011" name="Stand. Genomic Sci.">
        <title>Complete genome sequence of Haliscomenobacter hydrossis type strain (O).</title>
        <authorList>
            <consortium name="US DOE Joint Genome Institute (JGI-PGF)"/>
            <person name="Daligault H."/>
            <person name="Lapidus A."/>
            <person name="Zeytun A."/>
            <person name="Nolan M."/>
            <person name="Lucas S."/>
            <person name="Del Rio T.G."/>
            <person name="Tice H."/>
            <person name="Cheng J.F."/>
            <person name="Tapia R."/>
            <person name="Han C."/>
            <person name="Goodwin L."/>
            <person name="Pitluck S."/>
            <person name="Liolios K."/>
            <person name="Pagani I."/>
            <person name="Ivanova N."/>
            <person name="Huntemann M."/>
            <person name="Mavromatis K."/>
            <person name="Mikhailova N."/>
            <person name="Pati A."/>
            <person name="Chen A."/>
            <person name="Palaniappan K."/>
            <person name="Land M."/>
            <person name="Hauser L."/>
            <person name="Brambilla E.M."/>
            <person name="Rohde M."/>
            <person name="Verbarg S."/>
            <person name="Goker M."/>
            <person name="Bristow J."/>
            <person name="Eisen J.A."/>
            <person name="Markowitz V."/>
            <person name="Hugenholtz P."/>
            <person name="Kyrpides N.C."/>
            <person name="Klenk H.P."/>
            <person name="Woyke T."/>
        </authorList>
    </citation>
    <scope>NUCLEOTIDE SEQUENCE [LARGE SCALE GENOMIC DNA]</scope>
    <source>
        <strain evidence="3">ATCC 27775 / DSM 1100 / LMG 10767 / O</strain>
    </source>
</reference>
<dbReference type="GO" id="GO:0003676">
    <property type="term" value="F:nucleic acid binding"/>
    <property type="evidence" value="ECO:0007669"/>
    <property type="project" value="InterPro"/>
</dbReference>
<dbReference type="GO" id="GO:0008270">
    <property type="term" value="F:zinc ion binding"/>
    <property type="evidence" value="ECO:0007669"/>
    <property type="project" value="InterPro"/>
</dbReference>
<dbReference type="PANTHER" id="PTHR33877">
    <property type="entry name" value="SLL1193 PROTEIN"/>
    <property type="match status" value="1"/>
</dbReference>
<dbReference type="eggNOG" id="COG1403">
    <property type="taxonomic scope" value="Bacteria"/>
</dbReference>
<protein>
    <submittedName>
        <fullName evidence="2">HNH endonuclease</fullName>
    </submittedName>
</protein>
<dbReference type="STRING" id="760192.Halhy_3468"/>
<keyword evidence="2" id="KW-0378">Hydrolase</keyword>
<dbReference type="EMBL" id="CP002691">
    <property type="protein sequence ID" value="AEE51323.1"/>
    <property type="molecule type" value="Genomic_DNA"/>
</dbReference>
<evidence type="ECO:0000259" key="1">
    <source>
        <dbReference type="SMART" id="SM00507"/>
    </source>
</evidence>
<keyword evidence="3" id="KW-1185">Reference proteome</keyword>
<dbReference type="Gene3D" id="1.10.30.50">
    <property type="match status" value="1"/>
</dbReference>
<dbReference type="InterPro" id="IPR002711">
    <property type="entry name" value="HNH"/>
</dbReference>
<dbReference type="AlphaFoldDB" id="F4KWI3"/>
<name>F4KWI3_HALH1</name>
<proteinExistence type="predicted"/>